<gene>
    <name evidence="8" type="ORF">SAMN04488109_5016</name>
</gene>
<feature type="DNA-binding region" description="H-T-H motif" evidence="6">
    <location>
        <begin position="31"/>
        <end position="50"/>
    </location>
</feature>
<dbReference type="OrthoDB" id="7618612at2"/>
<dbReference type="InterPro" id="IPR001647">
    <property type="entry name" value="HTH_TetR"/>
</dbReference>
<dbReference type="RefSeq" id="WP_073139915.1">
    <property type="nucleotide sequence ID" value="NZ_FQWQ01000004.1"/>
</dbReference>
<evidence type="ECO:0000256" key="4">
    <source>
        <dbReference type="ARBA" id="ARBA00023125"/>
    </source>
</evidence>
<dbReference type="SUPFAM" id="SSF46689">
    <property type="entry name" value="Homeodomain-like"/>
    <property type="match status" value="1"/>
</dbReference>
<dbReference type="Proteomes" id="UP000184212">
    <property type="component" value="Unassembled WGS sequence"/>
</dbReference>
<proteinExistence type="predicted"/>
<evidence type="ECO:0000256" key="6">
    <source>
        <dbReference type="PROSITE-ProRule" id="PRU00335"/>
    </source>
</evidence>
<dbReference type="EMBL" id="FQWQ01000004">
    <property type="protein sequence ID" value="SHH73117.1"/>
    <property type="molecule type" value="Genomic_DNA"/>
</dbReference>
<feature type="domain" description="HTH tetR-type" evidence="7">
    <location>
        <begin position="8"/>
        <end position="68"/>
    </location>
</feature>
<evidence type="ECO:0000256" key="1">
    <source>
        <dbReference type="ARBA" id="ARBA00002291"/>
    </source>
</evidence>
<evidence type="ECO:0000256" key="2">
    <source>
        <dbReference type="ARBA" id="ARBA00011738"/>
    </source>
</evidence>
<reference evidence="8 9" key="1">
    <citation type="submission" date="2016-11" db="EMBL/GenBank/DDBJ databases">
        <authorList>
            <person name="Jaros S."/>
            <person name="Januszkiewicz K."/>
            <person name="Wedrychowicz H."/>
        </authorList>
    </citation>
    <scope>NUCLEOTIDE SEQUENCE [LARGE SCALE GENOMIC DNA]</scope>
    <source>
        <strain evidence="8 9">DSM 24574</strain>
    </source>
</reference>
<dbReference type="GO" id="GO:0003677">
    <property type="term" value="F:DNA binding"/>
    <property type="evidence" value="ECO:0007669"/>
    <property type="project" value="UniProtKB-UniRule"/>
</dbReference>
<sequence>MGRISLKDTRQKEIILAFYTVAKKIGLENASIAKVADHMDINPSLIVHYFKTREALFSGLIDFILEQYSDIYKTNGQDYTNARELKQLIDNLFSRKWNKLFDDSVFYSCYALVYRDKKIRSAFKALHESLRKLLTDALQKANKNGVINIRNEKETVEIIFALMEGAYYYLGMVDSKTDYTRKLNMLKKHALLQLGL</sequence>
<evidence type="ECO:0000256" key="3">
    <source>
        <dbReference type="ARBA" id="ARBA00014341"/>
    </source>
</evidence>
<name>A0A1M5VD17_9BACT</name>
<comment type="subunit">
    <text evidence="2">Homodimer.</text>
</comment>
<keyword evidence="4 6" id="KW-0238">DNA-binding</keyword>
<protein>
    <recommendedName>
        <fullName evidence="3">Biofilm operon icaADBC HTH-type negative transcriptional regulator IcaR</fullName>
    </recommendedName>
    <alternativeName>
        <fullName evidence="5">Intercellular adhesion protein R</fullName>
    </alternativeName>
</protein>
<dbReference type="Gene3D" id="1.10.357.10">
    <property type="entry name" value="Tetracycline Repressor, domain 2"/>
    <property type="match status" value="1"/>
</dbReference>
<dbReference type="InterPro" id="IPR041646">
    <property type="entry name" value="IcaR_C"/>
</dbReference>
<comment type="function">
    <text evidence="1">Represses transcription of the icaADBC operon necessary for biofilm production.</text>
</comment>
<keyword evidence="9" id="KW-1185">Reference proteome</keyword>
<dbReference type="AlphaFoldDB" id="A0A1M5VD17"/>
<dbReference type="PROSITE" id="PS50977">
    <property type="entry name" value="HTH_TETR_2"/>
    <property type="match status" value="1"/>
</dbReference>
<evidence type="ECO:0000259" key="7">
    <source>
        <dbReference type="PROSITE" id="PS50977"/>
    </source>
</evidence>
<evidence type="ECO:0000256" key="5">
    <source>
        <dbReference type="ARBA" id="ARBA00030200"/>
    </source>
</evidence>
<dbReference type="SUPFAM" id="SSF48498">
    <property type="entry name" value="Tetracyclin repressor-like, C-terminal domain"/>
    <property type="match status" value="1"/>
</dbReference>
<dbReference type="Pfam" id="PF18665">
    <property type="entry name" value="TetR_C_37"/>
    <property type="match status" value="1"/>
</dbReference>
<organism evidence="8 9">
    <name type="scientific">Chryseolinea serpens</name>
    <dbReference type="NCBI Taxonomy" id="947013"/>
    <lineage>
        <taxon>Bacteria</taxon>
        <taxon>Pseudomonadati</taxon>
        <taxon>Bacteroidota</taxon>
        <taxon>Cytophagia</taxon>
        <taxon>Cytophagales</taxon>
        <taxon>Fulvivirgaceae</taxon>
        <taxon>Chryseolinea</taxon>
    </lineage>
</organism>
<dbReference type="InterPro" id="IPR036271">
    <property type="entry name" value="Tet_transcr_reg_TetR-rel_C_sf"/>
</dbReference>
<accession>A0A1M5VD17</accession>
<dbReference type="STRING" id="947013.SAMN04488109_5016"/>
<evidence type="ECO:0000313" key="9">
    <source>
        <dbReference type="Proteomes" id="UP000184212"/>
    </source>
</evidence>
<evidence type="ECO:0000313" key="8">
    <source>
        <dbReference type="EMBL" id="SHH73117.1"/>
    </source>
</evidence>
<dbReference type="InterPro" id="IPR009057">
    <property type="entry name" value="Homeodomain-like_sf"/>
</dbReference>